<dbReference type="CDD" id="cd08347">
    <property type="entry name" value="PcpA_C_like"/>
    <property type="match status" value="1"/>
</dbReference>
<proteinExistence type="predicted"/>
<dbReference type="Pfam" id="PF00903">
    <property type="entry name" value="Glyoxalase"/>
    <property type="match status" value="1"/>
</dbReference>
<evidence type="ECO:0000313" key="3">
    <source>
        <dbReference type="Proteomes" id="UP000190328"/>
    </source>
</evidence>
<dbReference type="PANTHER" id="PTHR36110">
    <property type="entry name" value="RING-CLEAVING DIOXYGENASE MHQE-RELATED"/>
    <property type="match status" value="1"/>
</dbReference>
<dbReference type="Proteomes" id="UP000190328">
    <property type="component" value="Unassembled WGS sequence"/>
</dbReference>
<reference evidence="2 3" key="1">
    <citation type="submission" date="2017-02" db="EMBL/GenBank/DDBJ databases">
        <authorList>
            <person name="Peterson S.W."/>
        </authorList>
    </citation>
    <scope>NUCLEOTIDE SEQUENCE [LARGE SCALE GENOMIC DNA]</scope>
    <source>
        <strain evidence="2 3">ATCC BAA-1030</strain>
    </source>
</reference>
<accession>A0A1T4MSR6</accession>
<dbReference type="AlphaFoldDB" id="A0A1T4MSR6"/>
<dbReference type="EMBL" id="FUXI01000011">
    <property type="protein sequence ID" value="SJZ69728.1"/>
    <property type="molecule type" value="Genomic_DNA"/>
</dbReference>
<evidence type="ECO:0000259" key="1">
    <source>
        <dbReference type="PROSITE" id="PS51819"/>
    </source>
</evidence>
<dbReference type="RefSeq" id="WP_078807128.1">
    <property type="nucleotide sequence ID" value="NZ_FUXI01000011.1"/>
</dbReference>
<feature type="domain" description="VOC" evidence="1">
    <location>
        <begin position="15"/>
        <end position="141"/>
    </location>
</feature>
<dbReference type="Gene3D" id="3.10.180.10">
    <property type="entry name" value="2,3-Dihydroxybiphenyl 1,2-Dioxygenase, domain 1"/>
    <property type="match status" value="2"/>
</dbReference>
<dbReference type="InterPro" id="IPR029068">
    <property type="entry name" value="Glyas_Bleomycin-R_OHBP_Dase"/>
</dbReference>
<dbReference type="STRING" id="263852.SAMN02745116_01195"/>
<organism evidence="2 3">
    <name type="scientific">Pilibacter termitis</name>
    <dbReference type="NCBI Taxonomy" id="263852"/>
    <lineage>
        <taxon>Bacteria</taxon>
        <taxon>Bacillati</taxon>
        <taxon>Bacillota</taxon>
        <taxon>Bacilli</taxon>
        <taxon>Lactobacillales</taxon>
        <taxon>Enterococcaceae</taxon>
        <taxon>Pilibacter</taxon>
    </lineage>
</organism>
<dbReference type="InterPro" id="IPR052537">
    <property type="entry name" value="Extradiol_RC_dioxygenase"/>
</dbReference>
<keyword evidence="3" id="KW-1185">Reference proteome</keyword>
<dbReference type="InterPro" id="IPR037523">
    <property type="entry name" value="VOC_core"/>
</dbReference>
<feature type="domain" description="VOC" evidence="1">
    <location>
        <begin position="166"/>
        <end position="285"/>
    </location>
</feature>
<dbReference type="SUPFAM" id="SSF54593">
    <property type="entry name" value="Glyoxalase/Bleomycin resistance protein/Dihydroxybiphenyl dioxygenase"/>
    <property type="match status" value="1"/>
</dbReference>
<sequence length="336" mass="37882">MSVNVEINKNYQLGGLHHVTAITSNAQNIYEFFTNILGLRLAKKTVNQDDYQTFHLYFTDEYGAAGTDMTFFDFPNIPKGTKGTNNIDRVSFRVPTDKSVDYWLERFNTFGVAHGEVYDFFGKKAFDFEDFDEQHYRILSDENNTGMPSGTPWSKSNVDKQHAITGLGTVTVIVSNLEHMELVMQDVLGFHKTGEKENLTLYEIGEGGNGASILIQHEPEMTPAMQGYGNIHHLALRIKDQDGLRYWIERLSALRFPNSGFVDRFYFASEYARVAPQILFEIATDGPGFWEDEAENIAGEELSLPPHLFPGDEAVKAATAAKLRPLNTSDANKMRV</sequence>
<evidence type="ECO:0000313" key="2">
    <source>
        <dbReference type="EMBL" id="SJZ69728.1"/>
    </source>
</evidence>
<dbReference type="PANTHER" id="PTHR36110:SF3">
    <property type="entry name" value="VOC DOMAIN-CONTAINING PROTEIN"/>
    <property type="match status" value="1"/>
</dbReference>
<dbReference type="OrthoDB" id="9785698at2"/>
<name>A0A1T4MSR6_9ENTE</name>
<dbReference type="PROSITE" id="PS51819">
    <property type="entry name" value="VOC"/>
    <property type="match status" value="2"/>
</dbReference>
<dbReference type="InterPro" id="IPR004360">
    <property type="entry name" value="Glyas_Fos-R_dOase_dom"/>
</dbReference>
<protein>
    <submittedName>
        <fullName evidence="2">Glyoxalase family protein</fullName>
    </submittedName>
</protein>
<gene>
    <name evidence="2" type="ORF">SAMN02745116_01195</name>
</gene>